<evidence type="ECO:0000256" key="3">
    <source>
        <dbReference type="SAM" id="MobiDB-lite"/>
    </source>
</evidence>
<feature type="region of interest" description="Disordered" evidence="3">
    <location>
        <begin position="919"/>
        <end position="947"/>
    </location>
</feature>
<sequence length="2047" mass="201259">MALGAAGMGAVLGVPAPASAATTFSCAGGAAIVTLDGANFEQIDVRNLSLQVGATSIGCPVPPTSLTVTGSNLDQFEQVSVRAETTAPGLDISIDLGNGDAQAVLVEGPADLGTVNVRSTARVQNLVDLDAVASLERVEVTLASTAPGGSDRLQTPPAPGTFAAGGDRGIIELVGTVPVSATYAGPVGSGTMTTAGGVLTFAGLDEILGTDGDDTFLGGDGPQRFFGRGGNDVLGGGLGTDVLDGGAGTDTVTYVGRTEAISASLDNTANDGAVGENDALTAIENLTGGSGDDLLTGNGNVNALDGGPGDDVIVGLDGVDTLAGGTGTDTVSYAAENAPLGIDLTAQTSNRDTISGFESVIGGPFSDLIVGDDGPNVLDGGPGADRIEARGGTDVLFTGIGPNDVVLPGIGADVIAGSVDTTLSYEDLTAGVRVSVGDGTAVVGPDTQNFGGQIRQIVGTPLPDVLIGSIGNDLLIGSNGDDRITSRGGQDNLQGGAGVDTLDYSTDTNGLVIDLGAGTVGQTFISGFENAIGGLGNDSIIGTTADNRLEGGAGTDSINGADGDDLVIGGPAVDVLSGGPGIDTLSYEGTTTPVTVVLPNTAPDTIGAFEKIIGGDAGDSLTGDAGPNDLAGGGGADTLVGLAGDDELAGGPGDDLLRPGRGAGSIDGGTGSDTVSYAVAAEVTGPLVADLRPPNASATIESQTLALTSIESVTGTDEDDTLIGNAAANTLVGGDGDDLLRPGSGGGANDGGAGLDHVDWQDLTGVGVQFTIDGGVAQLGPTTTQATTNVEQVTGSPQADALTMSDTTLRTERLRGLDGDDVLSGRAGVDDIDGGPGNDTISGGIGQDVIDPGTGTDLVTFNDPERFASSPVTVDLLTGVYGGPQDAGGDTVDAQDTEIWEGSPGADVFRGTTGPQEFRGAGGDDLFRAGGTGNQQDLGDDRYQGDAGRDHVSWEGGRTVTADLVTGVATLPAGEVDTLASIEDLTGSSGNDALRGDDQANTFNGFGGDDELRGRGGADVLDGGDGSDLMAGGTGLDVLIGGNPSFRIAPGVPGDTVDYSDESVGVSVNLQAPNSPDAQISGFENVIGSSGNDVLTGTTGPNRIAGGPGSDTIRDAPTADTEADDIDGGSGDDVLIPGQLVDRIDGGADRDRVELTSTGQAVEASLRTGVARVPRGSGSTMSLTGVEDLTGGPLGDRLEGDATANALDGAGGDDELEPLEGGGTVTGGAGTDRVTYGNLTAPTAVLVDLAAGQSTVPRSGGAVQTLVGVENATGGPGADRLVGTAGPESLLGGAGDDELVGGAAADVLGGEAGNDLLDGGTGGDVLEGGTQTTYDTVTYAGRTQPVTAESNGTATSGEMTEMDTISGVEGLVGGNAGDTLRGGFLDERFEGGPGTDVIRPGFGNDGVDGGADSDLVSYDDRTAVQPVTVAMAPPAQAGAPGEVDTLTSVERALGGAGNDTLVGNALDNTLDGGPGDDTVTGGNGLDTLIGGDGTADLVSYADEVDDVVVDLVAGTGGAAGSSQDTLSGFENVTAGPGDDVVTGDGAANRVRGGDGNDTIAGGGGPDRLEGEDDVDTVDGGGADDLVLGGDGDDVLSGGEGDDRVDGGDDGDRLVGGDGADALLGGEDDDTADYGTRTDAVGLSLDGVANDGTPGEGDQLLGVERLVGGQGDDVLRGNQADNRISGGLGDDLIDGGFGSDVLDGQTGVDTVTYETRTADQPVTITVDGTDDEGASGERDALQGFEIHRGGAGADTMTGGSGADRFEGGPGDDVLRGAGGADVLDGGVGADRLTGDDGTDTLRGGDDADVLDGGGGVDLFAAGPGDDLLRAVDGLADTVGCDAGTDTAEADGDDAITACERVLVPAVPVVARPAPDNGSDATVGRDRDGDGFPSGPDCDDSTRTISPSAVDVPGDGIDQNCDGADAPFPVTAAKVSVTFGARTPLGLRVRKLLVSGIPAGSTVVVTCTSKPRARCPFVTRSRTFTTARTSFSFRGLFGDRPLPTGTVVTVTVSDDASRGRRVTLRTLSRGPARRTDACLARGTTRTTTC</sequence>
<comment type="caution">
    <text evidence="5">The sequence shown here is derived from an EMBL/GenBank/DDBJ whole genome shotgun (WGS) entry which is preliminary data.</text>
</comment>
<dbReference type="InterPro" id="IPR018511">
    <property type="entry name" value="Hemolysin-typ_Ca-bd_CS"/>
</dbReference>
<comment type="subcellular location">
    <subcellularLocation>
        <location evidence="1">Secreted</location>
    </subcellularLocation>
</comment>
<dbReference type="Pfam" id="PF00353">
    <property type="entry name" value="HemolysinCabind"/>
    <property type="match status" value="20"/>
</dbReference>
<dbReference type="InterPro" id="IPR050557">
    <property type="entry name" value="RTX_toxin/Mannuronan_C5-epim"/>
</dbReference>
<evidence type="ECO:0000256" key="4">
    <source>
        <dbReference type="SAM" id="SignalP"/>
    </source>
</evidence>
<dbReference type="PROSITE" id="PS00330">
    <property type="entry name" value="HEMOLYSIN_CALCIUM"/>
    <property type="match status" value="10"/>
</dbReference>
<feature type="compositionally biased region" description="Basic and acidic residues" evidence="3">
    <location>
        <begin position="1600"/>
        <end position="1614"/>
    </location>
</feature>
<feature type="chain" id="PRO_5015557762" description="Calcium-binding protein" evidence="4">
    <location>
        <begin position="21"/>
        <end position="2047"/>
    </location>
</feature>
<dbReference type="Proteomes" id="UP000240739">
    <property type="component" value="Unassembled WGS sequence"/>
</dbReference>
<dbReference type="InterPro" id="IPR011049">
    <property type="entry name" value="Serralysin-like_metalloprot_C"/>
</dbReference>
<protein>
    <recommendedName>
        <fullName evidence="7">Calcium-binding protein</fullName>
    </recommendedName>
</protein>
<feature type="compositionally biased region" description="Gly residues" evidence="3">
    <location>
        <begin position="743"/>
        <end position="753"/>
    </location>
</feature>
<dbReference type="PANTHER" id="PTHR38340:SF1">
    <property type="entry name" value="S-LAYER PROTEIN"/>
    <property type="match status" value="1"/>
</dbReference>
<keyword evidence="2" id="KW-0964">Secreted</keyword>
<dbReference type="InterPro" id="IPR021655">
    <property type="entry name" value="Put_metal-bd"/>
</dbReference>
<reference evidence="5 6" key="1">
    <citation type="submission" date="2018-03" db="EMBL/GenBank/DDBJ databases">
        <title>Aquarubrobacter algicola gen. nov., sp. nov., a novel actinobacterium isolated from shallow eutrophic lake during the end of cyanobacterial harmful algal blooms.</title>
        <authorList>
            <person name="Chun S.J."/>
        </authorList>
    </citation>
    <scope>NUCLEOTIDE SEQUENCE [LARGE SCALE GENOMIC DNA]</scope>
    <source>
        <strain evidence="5 6">Seoho-28</strain>
    </source>
</reference>
<dbReference type="PRINTS" id="PR00313">
    <property type="entry name" value="CABNDNGRPT"/>
</dbReference>
<dbReference type="SUPFAM" id="SSF51120">
    <property type="entry name" value="beta-Roll"/>
    <property type="match status" value="16"/>
</dbReference>
<feature type="compositionally biased region" description="Polar residues" evidence="3">
    <location>
        <begin position="1521"/>
        <end position="1530"/>
    </location>
</feature>
<dbReference type="Pfam" id="PF11617">
    <property type="entry name" value="Cu-binding_MopE"/>
    <property type="match status" value="1"/>
</dbReference>
<proteinExistence type="predicted"/>
<gene>
    <name evidence="5" type="ORF">C7Y72_00870</name>
</gene>
<dbReference type="InterPro" id="IPR001343">
    <property type="entry name" value="Hemolysn_Ca-bd"/>
</dbReference>
<dbReference type="Gene3D" id="2.150.10.10">
    <property type="entry name" value="Serralysin-like metalloprotease, C-terminal"/>
    <property type="match status" value="13"/>
</dbReference>
<dbReference type="EMBL" id="PYYB01000001">
    <property type="protein sequence ID" value="PTL58300.1"/>
    <property type="molecule type" value="Genomic_DNA"/>
</dbReference>
<evidence type="ECO:0008006" key="7">
    <source>
        <dbReference type="Google" id="ProtNLM"/>
    </source>
</evidence>
<evidence type="ECO:0000313" key="5">
    <source>
        <dbReference type="EMBL" id="PTL58300.1"/>
    </source>
</evidence>
<name>A0A2T4UGE5_9ACTN</name>
<feature type="region of interest" description="Disordered" evidence="3">
    <location>
        <begin position="826"/>
        <end position="855"/>
    </location>
</feature>
<evidence type="ECO:0000256" key="2">
    <source>
        <dbReference type="ARBA" id="ARBA00022525"/>
    </source>
</evidence>
<dbReference type="GO" id="GO:0005576">
    <property type="term" value="C:extracellular region"/>
    <property type="evidence" value="ECO:0007669"/>
    <property type="project" value="UniProtKB-SubCell"/>
</dbReference>
<dbReference type="GO" id="GO:0005509">
    <property type="term" value="F:calcium ion binding"/>
    <property type="evidence" value="ECO:0007669"/>
    <property type="project" value="InterPro"/>
</dbReference>
<feature type="region of interest" description="Disordered" evidence="3">
    <location>
        <begin position="1869"/>
        <end position="1912"/>
    </location>
</feature>
<feature type="region of interest" description="Disordered" evidence="3">
    <location>
        <begin position="1518"/>
        <end position="1635"/>
    </location>
</feature>
<accession>A0A2T4UGE5</accession>
<keyword evidence="4" id="KW-0732">Signal</keyword>
<dbReference type="PANTHER" id="PTHR38340">
    <property type="entry name" value="S-LAYER PROTEIN"/>
    <property type="match status" value="1"/>
</dbReference>
<feature type="compositionally biased region" description="Gly residues" evidence="3">
    <location>
        <begin position="1220"/>
        <end position="1229"/>
    </location>
</feature>
<feature type="signal peptide" evidence="4">
    <location>
        <begin position="1"/>
        <end position="20"/>
    </location>
</feature>
<keyword evidence="6" id="KW-1185">Reference proteome</keyword>
<feature type="region of interest" description="Disordered" evidence="3">
    <location>
        <begin position="1098"/>
        <end position="1132"/>
    </location>
</feature>
<feature type="region of interest" description="Disordered" evidence="3">
    <location>
        <begin position="734"/>
        <end position="753"/>
    </location>
</feature>
<feature type="region of interest" description="Disordered" evidence="3">
    <location>
        <begin position="1172"/>
        <end position="1229"/>
    </location>
</feature>
<evidence type="ECO:0000313" key="6">
    <source>
        <dbReference type="Proteomes" id="UP000240739"/>
    </source>
</evidence>
<organism evidence="5 6">
    <name type="scientific">Paraconexibacter algicola</name>
    <dbReference type="NCBI Taxonomy" id="2133960"/>
    <lineage>
        <taxon>Bacteria</taxon>
        <taxon>Bacillati</taxon>
        <taxon>Actinomycetota</taxon>
        <taxon>Thermoleophilia</taxon>
        <taxon>Solirubrobacterales</taxon>
        <taxon>Paraconexibacteraceae</taxon>
        <taxon>Paraconexibacter</taxon>
    </lineage>
</organism>
<evidence type="ECO:0000256" key="1">
    <source>
        <dbReference type="ARBA" id="ARBA00004613"/>
    </source>
</evidence>